<dbReference type="InterPro" id="IPR000742">
    <property type="entry name" value="EGF"/>
</dbReference>
<dbReference type="OrthoDB" id="6115220at2759"/>
<evidence type="ECO:0000259" key="4">
    <source>
        <dbReference type="PROSITE" id="PS01186"/>
    </source>
</evidence>
<dbReference type="InterPro" id="IPR058727">
    <property type="entry name" value="Helical_Vwde"/>
</dbReference>
<dbReference type="Pfam" id="PF26129">
    <property type="entry name" value="Vwde"/>
    <property type="match status" value="1"/>
</dbReference>
<dbReference type="PROSITE" id="PS00022">
    <property type="entry name" value="EGF_1"/>
    <property type="match status" value="1"/>
</dbReference>
<dbReference type="AlphaFoldDB" id="A0A8S3S8C5"/>
<dbReference type="Proteomes" id="UP000683360">
    <property type="component" value="Unassembled WGS sequence"/>
</dbReference>
<protein>
    <submittedName>
        <fullName evidence="5">TN</fullName>
    </submittedName>
</protein>
<evidence type="ECO:0000313" key="6">
    <source>
        <dbReference type="Proteomes" id="UP000683360"/>
    </source>
</evidence>
<evidence type="ECO:0000256" key="1">
    <source>
        <dbReference type="SAM" id="MobiDB-lite"/>
    </source>
</evidence>
<comment type="caution">
    <text evidence="5">The sequence shown here is derived from an EMBL/GenBank/DDBJ whole genome shotgun (WGS) entry which is preliminary data.</text>
</comment>
<sequence length="364" mass="40412">MCIPDDVYPHGSPEFNCDLTAAMKPCRDTKTAIGVFTADCATVAARKKRSASYKEKAARQKRSTSDYEPPSYPMVSDDEPSVITTEEWKNDWTEALAEQHCRYHFEKAPAFNVCSEYVPYVDKTPFINGCIKDIKSTGGDSWLKVTIRNFASVCLQESKRLEILTVTNSTNSTGSDKPIASIIEESTCPDDCSNNGLCIDEECQCNNGYFGEACSITTSQSPTVIRNAFEDLCDSSKKPCQTFIVPGYDFIDGAGLTCKYTSMSPTCPVEAEKPLDDESKTKIWIIVPVVAAVVMVLIIIAVLIFKLKLKPKQSYIRDSTLSLPNTTRQSAPKSHFLTSEHIFLSEKFRSESATDFNESKCGWK</sequence>
<dbReference type="Pfam" id="PF23106">
    <property type="entry name" value="EGF_Teneurin"/>
    <property type="match status" value="1"/>
</dbReference>
<keyword evidence="6" id="KW-1185">Reference proteome</keyword>
<evidence type="ECO:0000256" key="2">
    <source>
        <dbReference type="SAM" id="Phobius"/>
    </source>
</evidence>
<keyword evidence="2" id="KW-0472">Membrane</keyword>
<keyword evidence="2" id="KW-1133">Transmembrane helix</keyword>
<dbReference type="PROSITE" id="PS01186">
    <property type="entry name" value="EGF_2"/>
    <property type="match status" value="1"/>
</dbReference>
<reference evidence="5" key="1">
    <citation type="submission" date="2021-03" db="EMBL/GenBank/DDBJ databases">
        <authorList>
            <person name="Bekaert M."/>
        </authorList>
    </citation>
    <scope>NUCLEOTIDE SEQUENCE</scope>
</reference>
<dbReference type="EMBL" id="CAJPWZ010001531">
    <property type="protein sequence ID" value="CAG2217342.1"/>
    <property type="molecule type" value="Genomic_DNA"/>
</dbReference>
<proteinExistence type="predicted"/>
<keyword evidence="2" id="KW-0812">Transmembrane</keyword>
<evidence type="ECO:0000259" key="3">
    <source>
        <dbReference type="PROSITE" id="PS00022"/>
    </source>
</evidence>
<name>A0A8S3S8C5_MYTED</name>
<evidence type="ECO:0000313" key="5">
    <source>
        <dbReference type="EMBL" id="CAG2217342.1"/>
    </source>
</evidence>
<feature type="transmembrane region" description="Helical" evidence="2">
    <location>
        <begin position="283"/>
        <end position="305"/>
    </location>
</feature>
<feature type="domain" description="EGF-like" evidence="3 4">
    <location>
        <begin position="203"/>
        <end position="214"/>
    </location>
</feature>
<gene>
    <name evidence="5" type="ORF">MEDL_31026</name>
</gene>
<dbReference type="Gene3D" id="2.60.120.260">
    <property type="entry name" value="Galactose-binding domain-like"/>
    <property type="match status" value="1"/>
</dbReference>
<feature type="region of interest" description="Disordered" evidence="1">
    <location>
        <begin position="54"/>
        <end position="78"/>
    </location>
</feature>
<organism evidence="5 6">
    <name type="scientific">Mytilus edulis</name>
    <name type="common">Blue mussel</name>
    <dbReference type="NCBI Taxonomy" id="6550"/>
    <lineage>
        <taxon>Eukaryota</taxon>
        <taxon>Metazoa</taxon>
        <taxon>Spiralia</taxon>
        <taxon>Lophotrochozoa</taxon>
        <taxon>Mollusca</taxon>
        <taxon>Bivalvia</taxon>
        <taxon>Autobranchia</taxon>
        <taxon>Pteriomorphia</taxon>
        <taxon>Mytilida</taxon>
        <taxon>Mytiloidea</taxon>
        <taxon>Mytilidae</taxon>
        <taxon>Mytilinae</taxon>
        <taxon>Mytilus</taxon>
    </lineage>
</organism>
<dbReference type="Pfam" id="PF12877">
    <property type="entry name" value="KIAA1549"/>
    <property type="match status" value="1"/>
</dbReference>
<accession>A0A8S3S8C5</accession>
<dbReference type="InterPro" id="IPR024606">
    <property type="entry name" value="KIAA1549"/>
</dbReference>